<dbReference type="InterPro" id="IPR035917">
    <property type="entry name" value="YjbQ-like_sf"/>
</dbReference>
<name>A0A1H6V9F4_9FIRM</name>
<dbReference type="STRING" id="84035.SAMN05660742_102241"/>
<dbReference type="Proteomes" id="UP000199662">
    <property type="component" value="Unassembled WGS sequence"/>
</dbReference>
<accession>A0A1H6V9F4</accession>
<dbReference type="InterPro" id="IPR001602">
    <property type="entry name" value="UPF0047_YjbQ-like"/>
</dbReference>
<evidence type="ECO:0000313" key="2">
    <source>
        <dbReference type="Proteomes" id="UP000199662"/>
    </source>
</evidence>
<organism evidence="1 2">
    <name type="scientific">Propionispira arboris</name>
    <dbReference type="NCBI Taxonomy" id="84035"/>
    <lineage>
        <taxon>Bacteria</taxon>
        <taxon>Bacillati</taxon>
        <taxon>Bacillota</taxon>
        <taxon>Negativicutes</taxon>
        <taxon>Selenomonadales</taxon>
        <taxon>Selenomonadaceae</taxon>
        <taxon>Propionispira</taxon>
    </lineage>
</organism>
<sequence>MAVYQEEIEVVSNGNRVSYHEVTKEVREAVVKSKIQNGIVVITTPHTTCSVIYEEYSHDRDFCGDEYLQVDLNETLEKILPRCVTEGQYHHPGPEHVAFGEKDCDAALVPDRRSLLNTEAHLKGSLLGESVTCAVKEGVIQINQVTGYFYFVDWDQNRPRTRKCNIVVMGE</sequence>
<keyword evidence="2" id="KW-1185">Reference proteome</keyword>
<gene>
    <name evidence="1" type="ORF">SAMN05660742_102241</name>
</gene>
<dbReference type="Gene3D" id="2.60.120.460">
    <property type="entry name" value="YjbQ-like"/>
    <property type="match status" value="1"/>
</dbReference>
<evidence type="ECO:0000313" key="1">
    <source>
        <dbReference type="EMBL" id="SEJ00456.1"/>
    </source>
</evidence>
<dbReference type="RefSeq" id="WP_091829127.1">
    <property type="nucleotide sequence ID" value="NZ_FNZK01000002.1"/>
</dbReference>
<dbReference type="Pfam" id="PF01894">
    <property type="entry name" value="YjbQ"/>
    <property type="match status" value="1"/>
</dbReference>
<dbReference type="EMBL" id="FNZK01000002">
    <property type="protein sequence ID" value="SEJ00456.1"/>
    <property type="molecule type" value="Genomic_DNA"/>
</dbReference>
<reference evidence="1 2" key="1">
    <citation type="submission" date="2016-10" db="EMBL/GenBank/DDBJ databases">
        <authorList>
            <person name="de Groot N.N."/>
        </authorList>
    </citation>
    <scope>NUCLEOTIDE SEQUENCE [LARGE SCALE GENOMIC DNA]</scope>
    <source>
        <strain evidence="1 2">DSM 2179</strain>
    </source>
</reference>
<dbReference type="SUPFAM" id="SSF111038">
    <property type="entry name" value="YjbQ-like"/>
    <property type="match status" value="1"/>
</dbReference>
<dbReference type="AlphaFoldDB" id="A0A1H6V9F4"/>
<proteinExistence type="predicted"/>
<protein>
    <submittedName>
        <fullName evidence="1">Thiamin phosphate synthase YjbQ, UPF0047 family</fullName>
    </submittedName>
</protein>